<dbReference type="InterPro" id="IPR015421">
    <property type="entry name" value="PyrdxlP-dep_Trfase_major"/>
</dbReference>
<dbReference type="GO" id="GO:0019752">
    <property type="term" value="P:carboxylic acid metabolic process"/>
    <property type="evidence" value="ECO:0007669"/>
    <property type="project" value="InterPro"/>
</dbReference>
<dbReference type="InterPro" id="IPR051151">
    <property type="entry name" value="Group_II_Decarboxylase"/>
</dbReference>
<dbReference type="GO" id="GO:0016831">
    <property type="term" value="F:carboxy-lyase activity"/>
    <property type="evidence" value="ECO:0007669"/>
    <property type="project" value="UniProtKB-KW"/>
</dbReference>
<comment type="similarity">
    <text evidence="2 7">Belongs to the group II decarboxylase family.</text>
</comment>
<dbReference type="InterPro" id="IPR015424">
    <property type="entry name" value="PyrdxlP-dep_Trfase"/>
</dbReference>
<keyword evidence="5 7" id="KW-0456">Lyase</keyword>
<dbReference type="OrthoDB" id="9803665at2"/>
<dbReference type="GO" id="GO:0030170">
    <property type="term" value="F:pyridoxal phosphate binding"/>
    <property type="evidence" value="ECO:0007669"/>
    <property type="project" value="InterPro"/>
</dbReference>
<dbReference type="AlphaFoldDB" id="A0A6L3ZF00"/>
<dbReference type="Pfam" id="PF00282">
    <property type="entry name" value="Pyridoxal_deC"/>
    <property type="match status" value="1"/>
</dbReference>
<keyword evidence="3" id="KW-0210">Decarboxylase</keyword>
<reference evidence="8 9" key="1">
    <citation type="submission" date="2019-10" db="EMBL/GenBank/DDBJ databases">
        <title>Genome sequence of Phaeocystidibacter marisrubri JCM30614 (type strain).</title>
        <authorList>
            <person name="Bowman J.P."/>
        </authorList>
    </citation>
    <scope>NUCLEOTIDE SEQUENCE [LARGE SCALE GENOMIC DNA]</scope>
    <source>
        <strain evidence="8 9">JCM 30614</strain>
    </source>
</reference>
<evidence type="ECO:0000256" key="2">
    <source>
        <dbReference type="ARBA" id="ARBA00009533"/>
    </source>
</evidence>
<dbReference type="GO" id="GO:0008483">
    <property type="term" value="F:transaminase activity"/>
    <property type="evidence" value="ECO:0007669"/>
    <property type="project" value="UniProtKB-KW"/>
</dbReference>
<keyword evidence="8" id="KW-0032">Aminotransferase</keyword>
<gene>
    <name evidence="8" type="ORF">F8C82_14245</name>
</gene>
<dbReference type="RefSeq" id="WP_151694285.1">
    <property type="nucleotide sequence ID" value="NZ_BMGX01000001.1"/>
</dbReference>
<dbReference type="PANTHER" id="PTHR46101:SF18">
    <property type="entry name" value="HISTIDINE DECARBOXYLASE"/>
    <property type="match status" value="1"/>
</dbReference>
<comment type="caution">
    <text evidence="8">The sequence shown here is derived from an EMBL/GenBank/DDBJ whole genome shotgun (WGS) entry which is preliminary data.</text>
</comment>
<evidence type="ECO:0000256" key="6">
    <source>
        <dbReference type="PIRSR" id="PIRSR602129-50"/>
    </source>
</evidence>
<proteinExistence type="inferred from homology"/>
<feature type="modified residue" description="N6-(pyridoxal phosphate)lysine" evidence="6">
    <location>
        <position position="268"/>
    </location>
</feature>
<sequence>MTTRLNRHWKKLTHEEISDRVFGALEKNIDYRSRKALGVPASHLDEKVFYNNPMMLKDAPYLSTLLQNPNHIGCHTLGDSEPFFAGTQAIEKELVELCAEDILLGEKDAQDGYIAAGGTEANIQAIWIFRNYFMSELNLPVEKVALLFSEDSHYSMFKAANLLQMPHYVASVVDSDRTIDREALEATIHRMKEDGIEAVAVVANMMTTMFGSADHPDIYTDALKKANMPYKLHLDGAYGGFVFPFVSKDQKWSFANPEVSSITLDAHKMVQAPYGTGIYLARKGLIPYATTGEAQYVAGLDATLSGSRSGANAISVWMILQTYGPNGWFEKIHLLSFRADWLSKELDALNIDYYRYPGSNIVTMRAGQFPEELVDKYGLVPDSHEGSAKWYKVVIMDHVNVDDMVPFVNDLKELLKA</sequence>
<evidence type="ECO:0000256" key="5">
    <source>
        <dbReference type="ARBA" id="ARBA00023239"/>
    </source>
</evidence>
<accession>A0A6L3ZF00</accession>
<evidence type="ECO:0000313" key="8">
    <source>
        <dbReference type="EMBL" id="KAB2815250.1"/>
    </source>
</evidence>
<evidence type="ECO:0000256" key="7">
    <source>
        <dbReference type="RuleBase" id="RU000382"/>
    </source>
</evidence>
<dbReference type="InterPro" id="IPR002129">
    <property type="entry name" value="PyrdxlP-dep_de-COase"/>
</dbReference>
<keyword evidence="9" id="KW-1185">Reference proteome</keyword>
<dbReference type="SUPFAM" id="SSF53383">
    <property type="entry name" value="PLP-dependent transferases"/>
    <property type="match status" value="1"/>
</dbReference>
<evidence type="ECO:0000256" key="3">
    <source>
        <dbReference type="ARBA" id="ARBA00022793"/>
    </source>
</evidence>
<protein>
    <submittedName>
        <fullName evidence="8">Aspartate aminotransferase family protein</fullName>
    </submittedName>
</protein>
<organism evidence="8 9">
    <name type="scientific">Phaeocystidibacter marisrubri</name>
    <dbReference type="NCBI Taxonomy" id="1577780"/>
    <lineage>
        <taxon>Bacteria</taxon>
        <taxon>Pseudomonadati</taxon>
        <taxon>Bacteroidota</taxon>
        <taxon>Flavobacteriia</taxon>
        <taxon>Flavobacteriales</taxon>
        <taxon>Phaeocystidibacteraceae</taxon>
        <taxon>Phaeocystidibacter</taxon>
    </lineage>
</organism>
<evidence type="ECO:0000313" key="9">
    <source>
        <dbReference type="Proteomes" id="UP000484164"/>
    </source>
</evidence>
<dbReference type="Proteomes" id="UP000484164">
    <property type="component" value="Unassembled WGS sequence"/>
</dbReference>
<evidence type="ECO:0000256" key="4">
    <source>
        <dbReference type="ARBA" id="ARBA00022898"/>
    </source>
</evidence>
<keyword evidence="4 6" id="KW-0663">Pyridoxal phosphate</keyword>
<dbReference type="PANTHER" id="PTHR46101">
    <property type="match status" value="1"/>
</dbReference>
<comment type="cofactor">
    <cofactor evidence="1 6 7">
        <name>pyridoxal 5'-phosphate</name>
        <dbReference type="ChEBI" id="CHEBI:597326"/>
    </cofactor>
</comment>
<name>A0A6L3ZF00_9FLAO</name>
<evidence type="ECO:0000256" key="1">
    <source>
        <dbReference type="ARBA" id="ARBA00001933"/>
    </source>
</evidence>
<dbReference type="EMBL" id="WBVQ01000003">
    <property type="protein sequence ID" value="KAB2815250.1"/>
    <property type="molecule type" value="Genomic_DNA"/>
</dbReference>
<keyword evidence="8" id="KW-0808">Transferase</keyword>
<dbReference type="Gene3D" id="3.40.640.10">
    <property type="entry name" value="Type I PLP-dependent aspartate aminotransferase-like (Major domain)"/>
    <property type="match status" value="1"/>
</dbReference>